<protein>
    <submittedName>
        <fullName evidence="2">Copper chaperone for superoxide dismutase</fullName>
    </submittedName>
</protein>
<reference evidence="2" key="1">
    <citation type="submission" date="2025-08" db="UniProtKB">
        <authorList>
            <consortium name="Ensembl"/>
        </authorList>
    </citation>
    <scope>IDENTIFICATION</scope>
</reference>
<dbReference type="InterPro" id="IPR001424">
    <property type="entry name" value="SOD_Cu_Zn_dom"/>
</dbReference>
<dbReference type="GO" id="GO:0006801">
    <property type="term" value="P:superoxide metabolic process"/>
    <property type="evidence" value="ECO:0007669"/>
    <property type="project" value="InterPro"/>
</dbReference>
<proteinExistence type="predicted"/>
<sequence length="239" mass="25687">MPLLSPFSHPQYPLPPAGISGKATCLISCVQVKIASRRLSTLAKGAGRGWVGFHADDLTLKHHGAAVTMLEGRGSECGVVRFTQISLECCLIEGAVDRLTPGLHGLHVHSLGDLTADWLSCGDHFNPHGGTHGEPADENSVSQFCWVLRSLKDVWDIIGRSLVVTEREDDLGKGNHELSLVTGNSGEGVAWGIIARSAGLFQNPKRICTCDGVTLWEEREKQIAGKGEQHKPATMLANL</sequence>
<evidence type="ECO:0000313" key="2">
    <source>
        <dbReference type="Ensembl" id="ENSEBUP00000023609.1"/>
    </source>
</evidence>
<dbReference type="GeneTree" id="ENSGT00940000159785"/>
<evidence type="ECO:0000313" key="3">
    <source>
        <dbReference type="Proteomes" id="UP000694388"/>
    </source>
</evidence>
<accession>A0A8C4X042</accession>
<reference evidence="2" key="2">
    <citation type="submission" date="2025-09" db="UniProtKB">
        <authorList>
            <consortium name="Ensembl"/>
        </authorList>
    </citation>
    <scope>IDENTIFICATION</scope>
</reference>
<dbReference type="GO" id="GO:0005507">
    <property type="term" value="F:copper ion binding"/>
    <property type="evidence" value="ECO:0007669"/>
    <property type="project" value="InterPro"/>
</dbReference>
<dbReference type="OMA" id="QSTFHGV"/>
<name>A0A8C4X042_EPTBU</name>
<keyword evidence="3" id="KW-1185">Reference proteome</keyword>
<dbReference type="Pfam" id="PF00080">
    <property type="entry name" value="Sod_Cu"/>
    <property type="match status" value="1"/>
</dbReference>
<dbReference type="Ensembl" id="ENSEBUT00000024185.1">
    <property type="protein sequence ID" value="ENSEBUP00000023609.1"/>
    <property type="gene ID" value="ENSEBUG00000014543.1"/>
</dbReference>
<dbReference type="CDD" id="cd00305">
    <property type="entry name" value="Cu-Zn_Superoxide_Dismutase"/>
    <property type="match status" value="1"/>
</dbReference>
<dbReference type="InterPro" id="IPR024134">
    <property type="entry name" value="SOD_Cu/Zn_/chaperone"/>
</dbReference>
<dbReference type="InterPro" id="IPR036423">
    <property type="entry name" value="SOD-like_Cu/Zn_dom_sf"/>
</dbReference>
<dbReference type="SUPFAM" id="SSF49329">
    <property type="entry name" value="Cu,Zn superoxide dismutase-like"/>
    <property type="match status" value="1"/>
</dbReference>
<dbReference type="Proteomes" id="UP000694388">
    <property type="component" value="Unplaced"/>
</dbReference>
<organism evidence="2 3">
    <name type="scientific">Eptatretus burgeri</name>
    <name type="common">Inshore hagfish</name>
    <dbReference type="NCBI Taxonomy" id="7764"/>
    <lineage>
        <taxon>Eukaryota</taxon>
        <taxon>Metazoa</taxon>
        <taxon>Chordata</taxon>
        <taxon>Craniata</taxon>
        <taxon>Vertebrata</taxon>
        <taxon>Cyclostomata</taxon>
        <taxon>Myxini</taxon>
        <taxon>Myxiniformes</taxon>
        <taxon>Myxinidae</taxon>
        <taxon>Eptatretinae</taxon>
        <taxon>Eptatretus</taxon>
    </lineage>
</organism>
<dbReference type="PANTHER" id="PTHR10003">
    <property type="entry name" value="SUPEROXIDE DISMUTASE CU-ZN -RELATED"/>
    <property type="match status" value="1"/>
</dbReference>
<evidence type="ECO:0000259" key="1">
    <source>
        <dbReference type="Pfam" id="PF00080"/>
    </source>
</evidence>
<dbReference type="Gene3D" id="2.60.40.200">
    <property type="entry name" value="Superoxide dismutase, copper/zinc binding domain"/>
    <property type="match status" value="1"/>
</dbReference>
<feature type="domain" description="Superoxide dismutase copper/zinc binding" evidence="1">
    <location>
        <begin position="78"/>
        <end position="194"/>
    </location>
</feature>
<dbReference type="AlphaFoldDB" id="A0A8C4X042"/>